<dbReference type="Proteomes" id="UP001108029">
    <property type="component" value="Unassembled WGS sequence"/>
</dbReference>
<evidence type="ECO:0000313" key="3">
    <source>
        <dbReference type="Proteomes" id="UP001108029"/>
    </source>
</evidence>
<dbReference type="AlphaFoldDB" id="A0A9Q3Z589"/>
<proteinExistence type="predicted"/>
<dbReference type="EMBL" id="JAJSBI010000007">
    <property type="protein sequence ID" value="MCD9875396.1"/>
    <property type="molecule type" value="Genomic_DNA"/>
</dbReference>
<evidence type="ECO:0000256" key="1">
    <source>
        <dbReference type="SAM" id="MobiDB-lite"/>
    </source>
</evidence>
<reference evidence="2" key="1">
    <citation type="submission" date="2021-12" db="EMBL/GenBank/DDBJ databases">
        <authorList>
            <person name="Lee J.-H."/>
            <person name="Kim S.-B."/>
        </authorList>
    </citation>
    <scope>NUCLEOTIDE SEQUENCE</scope>
    <source>
        <strain evidence="2">NR30</strain>
    </source>
</reference>
<gene>
    <name evidence="2" type="ORF">LJ657_17315</name>
</gene>
<keyword evidence="3" id="KW-1185">Reference proteome</keyword>
<evidence type="ECO:0000313" key="2">
    <source>
        <dbReference type="EMBL" id="MCD9875396.1"/>
    </source>
</evidence>
<name>A0A9Q3Z589_9ACTN</name>
<comment type="caution">
    <text evidence="2">The sequence shown here is derived from an EMBL/GenBank/DDBJ whole genome shotgun (WGS) entry which is preliminary data.</text>
</comment>
<feature type="region of interest" description="Disordered" evidence="1">
    <location>
        <begin position="36"/>
        <end position="72"/>
    </location>
</feature>
<organism evidence="2 3">
    <name type="scientific">Streptomyces guryensis</name>
    <dbReference type="NCBI Taxonomy" id="2886947"/>
    <lineage>
        <taxon>Bacteria</taxon>
        <taxon>Bacillati</taxon>
        <taxon>Actinomycetota</taxon>
        <taxon>Actinomycetes</taxon>
        <taxon>Kitasatosporales</taxon>
        <taxon>Streptomycetaceae</taxon>
        <taxon>Streptomyces</taxon>
    </lineage>
</organism>
<accession>A0A9Q3Z589</accession>
<dbReference type="RefSeq" id="WP_232649504.1">
    <property type="nucleotide sequence ID" value="NZ_JAJSBI010000007.1"/>
</dbReference>
<protein>
    <submittedName>
        <fullName evidence="2">Uncharacterized protein</fullName>
    </submittedName>
</protein>
<feature type="compositionally biased region" description="Basic and acidic residues" evidence="1">
    <location>
        <begin position="52"/>
        <end position="72"/>
    </location>
</feature>
<sequence>MFVLLLILVAVLFGFGFLHPIWWVAAAVLVYGATRHGRDRGGGRSSGGGSDLGDHRSPQDYRDYQERRDRQDRWDRRYSRQNRARWRREDRRDHEHPR</sequence>